<keyword evidence="4 8" id="KW-0067">ATP-binding</keyword>
<dbReference type="InterPro" id="IPR019821">
    <property type="entry name" value="Kinesin_motor_CS"/>
</dbReference>
<keyword evidence="6" id="KW-0963">Cytoplasm</keyword>
<dbReference type="InParanoid" id="K1P8E6"/>
<dbReference type="SUPFAM" id="SSF52540">
    <property type="entry name" value="P-loop containing nucleoside triphosphate hydrolases"/>
    <property type="match status" value="1"/>
</dbReference>
<sequence>MFILFTLDIKPVASDDAGVLFIVAFKVKAMGTLYECLKEARLEKYYEIFRINGITRSEALARLDPADCDAIGVTSPQDRRRLIDLIEIIKSVNDADPLYISSAPRQSPVTNKKTPLKRNRAPGSGGGDYAGQRLTPTNNVRVVERSRSSPAQAQALGFSSSDEESEADSSDQSDYEPASKHLNPASPVVRKRAKNRRVKQTGYNYGVPTNVSSSVRSSRSSSAKHGGGDEKIKVCVRKRPLNKKEIKCGESDIVAAVSTTTLVVNEPKVAVDLTPHTLQHEFIFDEVFDEACSNEDVYIRAARPLINCIFEGGSATCFAYGQTGAGKTHTMIGSREVPGLYLLASHDIFSITESGRYGQGIRVWVSYFEIYCGNLYDLLNKRNRLHAREDGSHKVCIAGLTETEATDVQSLLQILEYGNSVRSKGATGVNPDSSRSHAILQLEVRNTNDKKLGRMSFIDLAGSERASDVTDTDKQTRMEGAEINQSLLALKECIRSIDQESKHKPFRQSKLTHILKDSFVGNSRTCMIANISPIQSSCEHTLNTLRYADRVKELRRESSSGMRASTASNILMNIPLTAPSVFQPGNILCSSTPIKPKATRHSVARASMQDLHLDPNETPIKGHGVKRKTKPASASSSTSSVTKPQIRKPSATVASRLSVVRHTPPPQETLRVNPQQQRPLEDSDSNHTDSDSCNVSEKRNMKPSRDIHVIKSTDTENDFPTTDFNNEVELNDLNRTGGQNGPPVGDVPQSVSSSSSNMATEASQRNPVRNLPLNNNFMTNTNNNVPRVSEVSQNNSGRTENSGKPVLRHSPVSLESFADDLLFDGGPGPSSPSQRTPRTPGTGDMNSLVLGLSRGNSVQLKTPQDPSVDPVLPAVMTAKSSDLTTFSQRSPGRFGRYNPNPPPPPFSLALVNPTESRPRILRTPPPCQPEVQDGVEYYTPPRQYRDRDTPPTQQNRNSSPYQRYDERRVPTPKETPPQERRKLDGRGTPGSEDGYQSYDNSGNNEVEFTQNGQYTGSNIEHDVDDGHNVDRRNSGQMDSEKRDGQFVDFYNGQEKPSLVEVDPLSTNDWYSTPANLAVHIYSSVQKSTSNLDYHLHPATVQTKPDHEMPEKPLEADKDINDKFDTGLSEFLPIQKRSGYYDDKPATSRKDVASRLRSVFFKDASDRPQQPSTTVPSPVYKSNVSSSSDYRETTSTHTTARQDNTQTKHRGTDDRSGADTSGSSQSSSNRFNSSAIKTEKLEGGGRTGSAFLPIHPQPVTSIPVTKHLVDPGTKGKPVPQDSDQEPGQAEEDSPQTDNRQMIISAHEEQLATITSLCKQEMKLLLGAKAGQRNDSEYIRKISHILTQKLKAIQILQDKIEHYQSSTVSY</sequence>
<feature type="compositionally biased region" description="Low complexity" evidence="9">
    <location>
        <begin position="1217"/>
        <end position="1234"/>
    </location>
</feature>
<dbReference type="FunFam" id="3.40.850.10:FF:000012">
    <property type="entry name" value="Kinesin-like protein"/>
    <property type="match status" value="1"/>
</dbReference>
<dbReference type="InterPro" id="IPR036961">
    <property type="entry name" value="Kinesin_motor_dom_sf"/>
</dbReference>
<feature type="compositionally biased region" description="Polar residues" evidence="9">
    <location>
        <begin position="103"/>
        <end position="113"/>
    </location>
</feature>
<dbReference type="PANTHER" id="PTHR47971">
    <property type="entry name" value="KINESIN-RELATED PROTEIN 6"/>
    <property type="match status" value="1"/>
</dbReference>
<dbReference type="SUPFAM" id="SSF47769">
    <property type="entry name" value="SAM/Pointed domain"/>
    <property type="match status" value="1"/>
</dbReference>
<dbReference type="PROSITE" id="PS50067">
    <property type="entry name" value="KINESIN_MOTOR_2"/>
    <property type="match status" value="1"/>
</dbReference>
<evidence type="ECO:0000256" key="3">
    <source>
        <dbReference type="ARBA" id="ARBA00022741"/>
    </source>
</evidence>
<protein>
    <submittedName>
        <fullName evidence="10">Kinesin-like protein KIF24</fullName>
    </submittedName>
</protein>
<feature type="binding site" evidence="8">
    <location>
        <begin position="321"/>
        <end position="328"/>
    </location>
    <ligand>
        <name>ATP</name>
        <dbReference type="ChEBI" id="CHEBI:30616"/>
    </ligand>
</feature>
<dbReference type="HOGENOM" id="CLU_256517_0_0_1"/>
<feature type="region of interest" description="Disordered" evidence="9">
    <location>
        <begin position="100"/>
        <end position="229"/>
    </location>
</feature>
<reference evidence="10" key="1">
    <citation type="journal article" date="2012" name="Nature">
        <title>The oyster genome reveals stress adaptation and complexity of shell formation.</title>
        <authorList>
            <person name="Zhang G."/>
            <person name="Fang X."/>
            <person name="Guo X."/>
            <person name="Li L."/>
            <person name="Luo R."/>
            <person name="Xu F."/>
            <person name="Yang P."/>
            <person name="Zhang L."/>
            <person name="Wang X."/>
            <person name="Qi H."/>
            <person name="Xiong Z."/>
            <person name="Que H."/>
            <person name="Xie Y."/>
            <person name="Holland P.W."/>
            <person name="Paps J."/>
            <person name="Zhu Y."/>
            <person name="Wu F."/>
            <person name="Chen Y."/>
            <person name="Wang J."/>
            <person name="Peng C."/>
            <person name="Meng J."/>
            <person name="Yang L."/>
            <person name="Liu J."/>
            <person name="Wen B."/>
            <person name="Zhang N."/>
            <person name="Huang Z."/>
            <person name="Zhu Q."/>
            <person name="Feng Y."/>
            <person name="Mount A."/>
            <person name="Hedgecock D."/>
            <person name="Xu Z."/>
            <person name="Liu Y."/>
            <person name="Domazet-Loso T."/>
            <person name="Du Y."/>
            <person name="Sun X."/>
            <person name="Zhang S."/>
            <person name="Liu B."/>
            <person name="Cheng P."/>
            <person name="Jiang X."/>
            <person name="Li J."/>
            <person name="Fan D."/>
            <person name="Wang W."/>
            <person name="Fu W."/>
            <person name="Wang T."/>
            <person name="Wang B."/>
            <person name="Zhang J."/>
            <person name="Peng Z."/>
            <person name="Li Y."/>
            <person name="Li N."/>
            <person name="Wang J."/>
            <person name="Chen M."/>
            <person name="He Y."/>
            <person name="Tan F."/>
            <person name="Song X."/>
            <person name="Zheng Q."/>
            <person name="Huang R."/>
            <person name="Yang H."/>
            <person name="Du X."/>
            <person name="Chen L."/>
            <person name="Yang M."/>
            <person name="Gaffney P.M."/>
            <person name="Wang S."/>
            <person name="Luo L."/>
            <person name="She Z."/>
            <person name="Ming Y."/>
            <person name="Huang W."/>
            <person name="Zhang S."/>
            <person name="Huang B."/>
            <person name="Zhang Y."/>
            <person name="Qu T."/>
            <person name="Ni P."/>
            <person name="Miao G."/>
            <person name="Wang J."/>
            <person name="Wang Q."/>
            <person name="Steinberg C.E."/>
            <person name="Wang H."/>
            <person name="Li N."/>
            <person name="Qian L."/>
            <person name="Zhang G."/>
            <person name="Li Y."/>
            <person name="Yang H."/>
            <person name="Liu X."/>
            <person name="Wang J."/>
            <person name="Yin Y."/>
            <person name="Wang J."/>
        </authorList>
    </citation>
    <scope>NUCLEOTIDE SEQUENCE [LARGE SCALE GENOMIC DNA]</scope>
    <source>
        <strain evidence="10">05x7-T-G4-1.051#20</strain>
    </source>
</reference>
<evidence type="ECO:0000256" key="2">
    <source>
        <dbReference type="ARBA" id="ARBA00022701"/>
    </source>
</evidence>
<organism evidence="10">
    <name type="scientific">Magallana gigas</name>
    <name type="common">Pacific oyster</name>
    <name type="synonym">Crassostrea gigas</name>
    <dbReference type="NCBI Taxonomy" id="29159"/>
    <lineage>
        <taxon>Eukaryota</taxon>
        <taxon>Metazoa</taxon>
        <taxon>Spiralia</taxon>
        <taxon>Lophotrochozoa</taxon>
        <taxon>Mollusca</taxon>
        <taxon>Bivalvia</taxon>
        <taxon>Autobranchia</taxon>
        <taxon>Pteriomorphia</taxon>
        <taxon>Ostreida</taxon>
        <taxon>Ostreoidea</taxon>
        <taxon>Ostreidae</taxon>
        <taxon>Magallana</taxon>
    </lineage>
</organism>
<dbReference type="PANTHER" id="PTHR47971:SF20">
    <property type="entry name" value="KINESIN-LIKE PROTEIN KIF24"/>
    <property type="match status" value="1"/>
</dbReference>
<dbReference type="InterPro" id="IPR027417">
    <property type="entry name" value="P-loop_NTPase"/>
</dbReference>
<dbReference type="Gene3D" id="1.10.150.50">
    <property type="entry name" value="Transcription Factor, Ets-1"/>
    <property type="match status" value="1"/>
</dbReference>
<dbReference type="GO" id="GO:0007018">
    <property type="term" value="P:microtubule-based movement"/>
    <property type="evidence" value="ECO:0007669"/>
    <property type="project" value="InterPro"/>
</dbReference>
<feature type="compositionally biased region" description="Low complexity" evidence="9">
    <location>
        <begin position="1174"/>
        <end position="1187"/>
    </location>
</feature>
<comment type="subcellular location">
    <subcellularLocation>
        <location evidence="1">Cytoplasm</location>
        <location evidence="1">Cytoskeleton</location>
    </subcellularLocation>
</comment>
<keyword evidence="3 8" id="KW-0547">Nucleotide-binding</keyword>
<dbReference type="GO" id="GO:0007019">
    <property type="term" value="P:microtubule depolymerization"/>
    <property type="evidence" value="ECO:0007669"/>
    <property type="project" value="TreeGrafter"/>
</dbReference>
<dbReference type="GO" id="GO:0008017">
    <property type="term" value="F:microtubule binding"/>
    <property type="evidence" value="ECO:0007669"/>
    <property type="project" value="InterPro"/>
</dbReference>
<feature type="compositionally biased region" description="Basic and acidic residues" evidence="9">
    <location>
        <begin position="963"/>
        <end position="985"/>
    </location>
</feature>
<dbReference type="GO" id="GO:0005524">
    <property type="term" value="F:ATP binding"/>
    <property type="evidence" value="ECO:0007669"/>
    <property type="project" value="UniProtKB-UniRule"/>
</dbReference>
<dbReference type="InterPro" id="IPR013761">
    <property type="entry name" value="SAM/pointed_sf"/>
</dbReference>
<dbReference type="InterPro" id="IPR001660">
    <property type="entry name" value="SAM"/>
</dbReference>
<evidence type="ECO:0000256" key="5">
    <source>
        <dbReference type="ARBA" id="ARBA00023175"/>
    </source>
</evidence>
<keyword evidence="2" id="KW-0493">Microtubule</keyword>
<comment type="similarity">
    <text evidence="7">Belongs to the TRAFAC class myosin-kinesin ATPase superfamily. Kinesin family. KIN-13 subfamily.</text>
</comment>
<feature type="region of interest" description="Disordered" evidence="9">
    <location>
        <begin position="940"/>
        <end position="1042"/>
    </location>
</feature>
<feature type="region of interest" description="Disordered" evidence="9">
    <location>
        <begin position="879"/>
        <end position="911"/>
    </location>
</feature>
<feature type="compositionally biased region" description="Polar residues" evidence="9">
    <location>
        <begin position="1194"/>
        <end position="1204"/>
    </location>
</feature>
<evidence type="ECO:0000256" key="7">
    <source>
        <dbReference type="ARBA" id="ARBA00061030"/>
    </source>
</evidence>
<evidence type="ECO:0000256" key="1">
    <source>
        <dbReference type="ARBA" id="ARBA00004245"/>
    </source>
</evidence>
<evidence type="ECO:0000256" key="8">
    <source>
        <dbReference type="PROSITE-ProRule" id="PRU00283"/>
    </source>
</evidence>
<dbReference type="GO" id="GO:0003777">
    <property type="term" value="F:microtubule motor activity"/>
    <property type="evidence" value="ECO:0007669"/>
    <property type="project" value="InterPro"/>
</dbReference>
<feature type="compositionally biased region" description="Polar residues" evidence="9">
    <location>
        <begin position="950"/>
        <end position="961"/>
    </location>
</feature>
<dbReference type="SMART" id="SM00129">
    <property type="entry name" value="KISc"/>
    <property type="match status" value="1"/>
</dbReference>
<keyword evidence="6" id="KW-0206">Cytoskeleton</keyword>
<gene>
    <name evidence="10" type="ORF">CGI_10007158</name>
</gene>
<feature type="compositionally biased region" description="Low complexity" evidence="9">
    <location>
        <begin position="765"/>
        <end position="784"/>
    </location>
</feature>
<feature type="region of interest" description="Disordered" evidence="9">
    <location>
        <begin position="599"/>
        <end position="849"/>
    </location>
</feature>
<evidence type="ECO:0000256" key="9">
    <source>
        <dbReference type="SAM" id="MobiDB-lite"/>
    </source>
</evidence>
<dbReference type="PROSITE" id="PS00411">
    <property type="entry name" value="KINESIN_MOTOR_1"/>
    <property type="match status" value="1"/>
</dbReference>
<feature type="compositionally biased region" description="Polar residues" evidence="9">
    <location>
        <begin position="201"/>
        <end position="210"/>
    </location>
</feature>
<feature type="compositionally biased region" description="Low complexity" evidence="9">
    <location>
        <begin position="831"/>
        <end position="843"/>
    </location>
</feature>
<dbReference type="EMBL" id="JH817065">
    <property type="protein sequence ID" value="EKC19982.1"/>
    <property type="molecule type" value="Genomic_DNA"/>
</dbReference>
<feature type="compositionally biased region" description="Basic and acidic residues" evidence="9">
    <location>
        <begin position="679"/>
        <end position="714"/>
    </location>
</feature>
<dbReference type="InterPro" id="IPR027640">
    <property type="entry name" value="Kinesin-like_fam"/>
</dbReference>
<dbReference type="Gene3D" id="3.40.850.10">
    <property type="entry name" value="Kinesin motor domain"/>
    <property type="match status" value="1"/>
</dbReference>
<dbReference type="Pfam" id="PF00225">
    <property type="entry name" value="Kinesin"/>
    <property type="match status" value="1"/>
</dbReference>
<dbReference type="PRINTS" id="PR00380">
    <property type="entry name" value="KINESINHEAVY"/>
</dbReference>
<proteinExistence type="inferred from homology"/>
<feature type="compositionally biased region" description="Low complexity" evidence="9">
    <location>
        <begin position="631"/>
        <end position="644"/>
    </location>
</feature>
<dbReference type="SMART" id="SM00454">
    <property type="entry name" value="SAM"/>
    <property type="match status" value="1"/>
</dbReference>
<dbReference type="Pfam" id="PF07647">
    <property type="entry name" value="SAM_2"/>
    <property type="match status" value="1"/>
</dbReference>
<feature type="compositionally biased region" description="Polar residues" evidence="9">
    <location>
        <begin position="997"/>
        <end position="1018"/>
    </location>
</feature>
<feature type="compositionally biased region" description="Low complexity" evidence="9">
    <location>
        <begin position="211"/>
        <end position="221"/>
    </location>
</feature>
<name>K1P8E6_MAGGI</name>
<feature type="compositionally biased region" description="Polar residues" evidence="9">
    <location>
        <begin position="790"/>
        <end position="802"/>
    </location>
</feature>
<dbReference type="CDD" id="cd01367">
    <property type="entry name" value="KISc_KIF2_like"/>
    <property type="match status" value="1"/>
</dbReference>
<accession>K1P8E6</accession>
<dbReference type="InterPro" id="IPR001752">
    <property type="entry name" value="Kinesin_motor_dom"/>
</dbReference>
<evidence type="ECO:0000256" key="4">
    <source>
        <dbReference type="ARBA" id="ARBA00022840"/>
    </source>
</evidence>
<dbReference type="PROSITE" id="PS50105">
    <property type="entry name" value="SAM_DOMAIN"/>
    <property type="match status" value="1"/>
</dbReference>
<dbReference type="GO" id="GO:0005874">
    <property type="term" value="C:microtubule"/>
    <property type="evidence" value="ECO:0007669"/>
    <property type="project" value="UniProtKB-KW"/>
</dbReference>
<evidence type="ECO:0000313" key="10">
    <source>
        <dbReference type="EMBL" id="EKC19982.1"/>
    </source>
</evidence>
<feature type="compositionally biased region" description="Basic residues" evidence="9">
    <location>
        <begin position="189"/>
        <end position="199"/>
    </location>
</feature>
<feature type="compositionally biased region" description="Acidic residues" evidence="9">
    <location>
        <begin position="1281"/>
        <end position="1293"/>
    </location>
</feature>
<feature type="compositionally biased region" description="Polar residues" evidence="9">
    <location>
        <begin position="879"/>
        <end position="890"/>
    </location>
</feature>
<feature type="region of interest" description="Disordered" evidence="9">
    <location>
        <begin position="1160"/>
        <end position="1295"/>
    </location>
</feature>
<keyword evidence="5 8" id="KW-0505">Motor protein</keyword>
<feature type="compositionally biased region" description="Basic and acidic residues" evidence="9">
    <location>
        <begin position="1019"/>
        <end position="1042"/>
    </location>
</feature>
<feature type="compositionally biased region" description="Acidic residues" evidence="9">
    <location>
        <begin position="161"/>
        <end position="174"/>
    </location>
</feature>
<evidence type="ECO:0000256" key="6">
    <source>
        <dbReference type="ARBA" id="ARBA00023212"/>
    </source>
</evidence>